<name>A0ABV7ZAX9_9DEIO</name>
<organism evidence="2 3">
    <name type="scientific">Deinococcus rufus</name>
    <dbReference type="NCBI Taxonomy" id="2136097"/>
    <lineage>
        <taxon>Bacteria</taxon>
        <taxon>Thermotogati</taxon>
        <taxon>Deinococcota</taxon>
        <taxon>Deinococci</taxon>
        <taxon>Deinococcales</taxon>
        <taxon>Deinococcaceae</taxon>
        <taxon>Deinococcus</taxon>
    </lineage>
</organism>
<reference evidence="3" key="1">
    <citation type="journal article" date="2019" name="Int. J. Syst. Evol. Microbiol.">
        <title>The Global Catalogue of Microorganisms (GCM) 10K type strain sequencing project: providing services to taxonomists for standard genome sequencing and annotation.</title>
        <authorList>
            <consortium name="The Broad Institute Genomics Platform"/>
            <consortium name="The Broad Institute Genome Sequencing Center for Infectious Disease"/>
            <person name="Wu L."/>
            <person name="Ma J."/>
        </authorList>
    </citation>
    <scope>NUCLEOTIDE SEQUENCE [LARGE SCALE GENOMIC DNA]</scope>
    <source>
        <strain evidence="3">CCTCC AB 2017081</strain>
    </source>
</reference>
<gene>
    <name evidence="2" type="ORF">ACFOSB_14895</name>
</gene>
<protein>
    <submittedName>
        <fullName evidence="2">Uncharacterized protein</fullName>
    </submittedName>
</protein>
<dbReference type="Proteomes" id="UP001595803">
    <property type="component" value="Unassembled WGS sequence"/>
</dbReference>
<evidence type="ECO:0000313" key="2">
    <source>
        <dbReference type="EMBL" id="MFC3834140.1"/>
    </source>
</evidence>
<accession>A0ABV7ZAX9</accession>
<comment type="caution">
    <text evidence="2">The sequence shown here is derived from an EMBL/GenBank/DDBJ whole genome shotgun (WGS) entry which is preliminary data.</text>
</comment>
<dbReference type="RefSeq" id="WP_380102531.1">
    <property type="nucleotide sequence ID" value="NZ_JBHRZG010000022.1"/>
</dbReference>
<evidence type="ECO:0000313" key="3">
    <source>
        <dbReference type="Proteomes" id="UP001595803"/>
    </source>
</evidence>
<sequence>MTTSLERPPTERWWPPADAAVCAYTVLSRLNDLTYWSRRELFTAADVAEGDDRPHVTVGVPQTCWNGSGGPGTSGRPRAQRDSQ</sequence>
<dbReference type="EMBL" id="JBHRZG010000022">
    <property type="protein sequence ID" value="MFC3834140.1"/>
    <property type="molecule type" value="Genomic_DNA"/>
</dbReference>
<evidence type="ECO:0000256" key="1">
    <source>
        <dbReference type="SAM" id="MobiDB-lite"/>
    </source>
</evidence>
<keyword evidence="3" id="KW-1185">Reference proteome</keyword>
<feature type="region of interest" description="Disordered" evidence="1">
    <location>
        <begin position="52"/>
        <end position="84"/>
    </location>
</feature>
<proteinExistence type="predicted"/>